<feature type="non-terminal residue" evidence="10">
    <location>
        <position position="122"/>
    </location>
</feature>
<evidence type="ECO:0000313" key="11">
    <source>
        <dbReference type="Proteomes" id="UP000228711"/>
    </source>
</evidence>
<dbReference type="GO" id="GO:0016787">
    <property type="term" value="F:hydrolase activity"/>
    <property type="evidence" value="ECO:0007669"/>
    <property type="project" value="UniProtKB-KW"/>
</dbReference>
<sequence>MPVATRDIKRRIRSVANTKKITKAMELVAAAKMRKAVNMVLETRDYANTAWEIIRNLAHKTDPARHPLLRKSKKIKKVGMVLITSNRGLCGGFNREIIETVAGYIRKHKKENIEVEAEVFLL</sequence>
<dbReference type="GO" id="GO:0046933">
    <property type="term" value="F:proton-transporting ATP synthase activity, rotational mechanism"/>
    <property type="evidence" value="ECO:0007669"/>
    <property type="project" value="InterPro"/>
</dbReference>
<evidence type="ECO:0000313" key="10">
    <source>
        <dbReference type="EMBL" id="PIS41247.1"/>
    </source>
</evidence>
<dbReference type="SUPFAM" id="SSF52943">
    <property type="entry name" value="ATP synthase (F1-ATPase), gamma subunit"/>
    <property type="match status" value="1"/>
</dbReference>
<evidence type="ECO:0000256" key="1">
    <source>
        <dbReference type="ARBA" id="ARBA00003456"/>
    </source>
</evidence>
<evidence type="ECO:0000256" key="7">
    <source>
        <dbReference type="ARBA" id="ARBA00023136"/>
    </source>
</evidence>
<evidence type="ECO:0000256" key="5">
    <source>
        <dbReference type="ARBA" id="ARBA00022781"/>
    </source>
</evidence>
<dbReference type="EC" id="3.6.3.14" evidence="10"/>
<keyword evidence="8" id="KW-0139">CF(1)</keyword>
<gene>
    <name evidence="10" type="ORF">COT25_04185</name>
</gene>
<evidence type="ECO:0000256" key="4">
    <source>
        <dbReference type="ARBA" id="ARBA00022448"/>
    </source>
</evidence>
<proteinExistence type="inferred from homology"/>
<organism evidence="10 11">
    <name type="scientific">Candidatus Kerfeldbacteria bacterium CG08_land_8_20_14_0_20_42_7</name>
    <dbReference type="NCBI Taxonomy" id="2014245"/>
    <lineage>
        <taxon>Bacteria</taxon>
        <taxon>Candidatus Kerfeldiibacteriota</taxon>
    </lineage>
</organism>
<keyword evidence="7" id="KW-0472">Membrane</keyword>
<dbReference type="PANTHER" id="PTHR11693">
    <property type="entry name" value="ATP SYNTHASE GAMMA CHAIN"/>
    <property type="match status" value="1"/>
</dbReference>
<keyword evidence="5" id="KW-0375">Hydrogen ion transport</keyword>
<keyword evidence="10" id="KW-0378">Hydrolase</keyword>
<keyword evidence="4" id="KW-0813">Transport</keyword>
<name>A0A2H0YRX6_9BACT</name>
<evidence type="ECO:0000256" key="9">
    <source>
        <dbReference type="ARBA" id="ARBA00023310"/>
    </source>
</evidence>
<protein>
    <submittedName>
        <fullName evidence="10">ATP F0F1 synthase subunit gamma</fullName>
        <ecNumber evidence="10">3.6.3.14</ecNumber>
    </submittedName>
</protein>
<reference evidence="11" key="1">
    <citation type="submission" date="2017-09" db="EMBL/GenBank/DDBJ databases">
        <title>Depth-based differentiation of microbial function through sediment-hosted aquifers and enrichment of novel symbionts in the deep terrestrial subsurface.</title>
        <authorList>
            <person name="Probst A.J."/>
            <person name="Ladd B."/>
            <person name="Jarett J.K."/>
            <person name="Geller-Mcgrath D.E."/>
            <person name="Sieber C.M.K."/>
            <person name="Emerson J.B."/>
            <person name="Anantharaman K."/>
            <person name="Thomas B.C."/>
            <person name="Malmstrom R."/>
            <person name="Stieglmeier M."/>
            <person name="Klingl A."/>
            <person name="Woyke T."/>
            <person name="Ryan C.M."/>
            <person name="Banfield J.F."/>
        </authorList>
    </citation>
    <scope>NUCLEOTIDE SEQUENCE [LARGE SCALE GENOMIC DNA]</scope>
</reference>
<dbReference type="Gene3D" id="1.10.287.80">
    <property type="entry name" value="ATP synthase, gamma subunit, helix hairpin domain"/>
    <property type="match status" value="1"/>
</dbReference>
<evidence type="ECO:0000256" key="6">
    <source>
        <dbReference type="ARBA" id="ARBA00023065"/>
    </source>
</evidence>
<keyword evidence="9" id="KW-0066">ATP synthesis</keyword>
<dbReference type="EMBL" id="PEXV01000136">
    <property type="protein sequence ID" value="PIS41247.1"/>
    <property type="molecule type" value="Genomic_DNA"/>
</dbReference>
<evidence type="ECO:0000256" key="3">
    <source>
        <dbReference type="ARBA" id="ARBA00007681"/>
    </source>
</evidence>
<dbReference type="InterPro" id="IPR035968">
    <property type="entry name" value="ATP_synth_F1_ATPase_gsu"/>
</dbReference>
<dbReference type="AlphaFoldDB" id="A0A2H0YRX6"/>
<dbReference type="GO" id="GO:0045259">
    <property type="term" value="C:proton-transporting ATP synthase complex"/>
    <property type="evidence" value="ECO:0007669"/>
    <property type="project" value="UniProtKB-KW"/>
</dbReference>
<comment type="similarity">
    <text evidence="3">Belongs to the ATPase gamma chain family.</text>
</comment>
<comment type="function">
    <text evidence="1">Produces ATP from ADP in the presence of a proton gradient across the membrane. The gamma chain is believed to be important in regulating ATPase activity and the flow of protons through the CF(0) complex.</text>
</comment>
<keyword evidence="6" id="KW-0406">Ion transport</keyword>
<evidence type="ECO:0000256" key="2">
    <source>
        <dbReference type="ARBA" id="ARBA00004170"/>
    </source>
</evidence>
<accession>A0A2H0YRX6</accession>
<dbReference type="PANTHER" id="PTHR11693:SF22">
    <property type="entry name" value="ATP SYNTHASE SUBUNIT GAMMA, MITOCHONDRIAL"/>
    <property type="match status" value="1"/>
</dbReference>
<dbReference type="InterPro" id="IPR000131">
    <property type="entry name" value="ATP_synth_F1_gsu"/>
</dbReference>
<comment type="subcellular location">
    <subcellularLocation>
        <location evidence="2">Membrane</location>
        <topology evidence="2">Peripheral membrane protein</topology>
    </subcellularLocation>
</comment>
<evidence type="ECO:0000256" key="8">
    <source>
        <dbReference type="ARBA" id="ARBA00023196"/>
    </source>
</evidence>
<comment type="caution">
    <text evidence="10">The sequence shown here is derived from an EMBL/GenBank/DDBJ whole genome shotgun (WGS) entry which is preliminary data.</text>
</comment>
<dbReference type="Pfam" id="PF00231">
    <property type="entry name" value="ATP-synt"/>
    <property type="match status" value="1"/>
</dbReference>
<dbReference type="Proteomes" id="UP000228711">
    <property type="component" value="Unassembled WGS sequence"/>
</dbReference>